<dbReference type="PROSITE" id="PS51782">
    <property type="entry name" value="LYSM"/>
    <property type="match status" value="1"/>
</dbReference>
<dbReference type="Pfam" id="PF13424">
    <property type="entry name" value="TPR_12"/>
    <property type="match status" value="1"/>
</dbReference>
<keyword evidence="8" id="KW-1185">Reference proteome</keyword>
<evidence type="ECO:0000313" key="7">
    <source>
        <dbReference type="EMBL" id="QCZ92975.1"/>
    </source>
</evidence>
<accession>A0A5B7YBV2</accession>
<keyword evidence="5" id="KW-0732">Signal</keyword>
<dbReference type="InterPro" id="IPR019734">
    <property type="entry name" value="TPR_rpt"/>
</dbReference>
<dbReference type="InterPro" id="IPR052346">
    <property type="entry name" value="O-mannosyl-transferase_TMTC"/>
</dbReference>
<dbReference type="SUPFAM" id="SSF54106">
    <property type="entry name" value="LysM domain"/>
    <property type="match status" value="1"/>
</dbReference>
<evidence type="ECO:0000256" key="4">
    <source>
        <dbReference type="SAM" id="MobiDB-lite"/>
    </source>
</evidence>
<dbReference type="SMART" id="SM00028">
    <property type="entry name" value="TPR"/>
    <property type="match status" value="4"/>
</dbReference>
<feature type="signal peptide" evidence="5">
    <location>
        <begin position="1"/>
        <end position="19"/>
    </location>
</feature>
<evidence type="ECO:0000256" key="1">
    <source>
        <dbReference type="ARBA" id="ARBA00022737"/>
    </source>
</evidence>
<dbReference type="InterPro" id="IPR036779">
    <property type="entry name" value="LysM_dom_sf"/>
</dbReference>
<keyword evidence="1" id="KW-0677">Repeat</keyword>
<dbReference type="InterPro" id="IPR013360">
    <property type="entry name" value="Pilus_4_PilW"/>
</dbReference>
<dbReference type="SMART" id="SM00257">
    <property type="entry name" value="LysM"/>
    <property type="match status" value="1"/>
</dbReference>
<dbReference type="OrthoDB" id="9814042at2"/>
<feature type="compositionally biased region" description="Polar residues" evidence="4">
    <location>
        <begin position="292"/>
        <end position="316"/>
    </location>
</feature>
<dbReference type="Pfam" id="PF13181">
    <property type="entry name" value="TPR_8"/>
    <property type="match status" value="2"/>
</dbReference>
<feature type="repeat" description="TPR" evidence="3">
    <location>
        <begin position="138"/>
        <end position="171"/>
    </location>
</feature>
<dbReference type="SUPFAM" id="SSF48452">
    <property type="entry name" value="TPR-like"/>
    <property type="match status" value="1"/>
</dbReference>
<dbReference type="InterPro" id="IPR018392">
    <property type="entry name" value="LysM"/>
</dbReference>
<evidence type="ECO:0000313" key="8">
    <source>
        <dbReference type="Proteomes" id="UP000304912"/>
    </source>
</evidence>
<name>A0A5B7YBV2_9ALTE</name>
<dbReference type="NCBIfam" id="TIGR02521">
    <property type="entry name" value="type_IV_pilW"/>
    <property type="match status" value="1"/>
</dbReference>
<feature type="repeat" description="TPR" evidence="3">
    <location>
        <begin position="34"/>
        <end position="67"/>
    </location>
</feature>
<dbReference type="Gene3D" id="3.10.350.10">
    <property type="entry name" value="LysM domain"/>
    <property type="match status" value="1"/>
</dbReference>
<protein>
    <submittedName>
        <fullName evidence="7">Type IV pilus biogenesis/stability protein PilW</fullName>
    </submittedName>
</protein>
<dbReference type="PANTHER" id="PTHR44227">
    <property type="match status" value="1"/>
</dbReference>
<dbReference type="Pfam" id="PF01476">
    <property type="entry name" value="LysM"/>
    <property type="match status" value="1"/>
</dbReference>
<feature type="domain" description="LysM" evidence="6">
    <location>
        <begin position="355"/>
        <end position="399"/>
    </location>
</feature>
<evidence type="ECO:0000259" key="6">
    <source>
        <dbReference type="PROSITE" id="PS51782"/>
    </source>
</evidence>
<feature type="chain" id="PRO_5023123457" evidence="5">
    <location>
        <begin position="20"/>
        <end position="407"/>
    </location>
</feature>
<dbReference type="PROSITE" id="PS51257">
    <property type="entry name" value="PROKAR_LIPOPROTEIN"/>
    <property type="match status" value="1"/>
</dbReference>
<evidence type="ECO:0000256" key="5">
    <source>
        <dbReference type="SAM" id="SignalP"/>
    </source>
</evidence>
<dbReference type="Pfam" id="PF13432">
    <property type="entry name" value="TPR_16"/>
    <property type="match status" value="1"/>
</dbReference>
<organism evidence="7 8">
    <name type="scientific">Salinimonas iocasae</name>
    <dbReference type="NCBI Taxonomy" id="2572577"/>
    <lineage>
        <taxon>Bacteria</taxon>
        <taxon>Pseudomonadati</taxon>
        <taxon>Pseudomonadota</taxon>
        <taxon>Gammaproteobacteria</taxon>
        <taxon>Alteromonadales</taxon>
        <taxon>Alteromonadaceae</taxon>
        <taxon>Alteromonas/Salinimonas group</taxon>
        <taxon>Salinimonas</taxon>
    </lineage>
</organism>
<keyword evidence="2 3" id="KW-0802">TPR repeat</keyword>
<feature type="region of interest" description="Disordered" evidence="4">
    <location>
        <begin position="258"/>
        <end position="355"/>
    </location>
</feature>
<proteinExistence type="predicted"/>
<dbReference type="PROSITE" id="PS50293">
    <property type="entry name" value="TPR_REGION"/>
    <property type="match status" value="1"/>
</dbReference>
<dbReference type="EMBL" id="CP039852">
    <property type="protein sequence ID" value="QCZ92975.1"/>
    <property type="molecule type" value="Genomic_DNA"/>
</dbReference>
<dbReference type="InterPro" id="IPR011990">
    <property type="entry name" value="TPR-like_helical_dom_sf"/>
</dbReference>
<reference evidence="7 8" key="1">
    <citation type="submission" date="2019-04" db="EMBL/GenBank/DDBJ databases">
        <title>Salinimonas iocasae sp. nov., a halophilic bacterium isolated from the outer tube casing of tubeworms in Okinawa Trough.</title>
        <authorList>
            <person name="Zhang H."/>
            <person name="Wang H."/>
            <person name="Li C."/>
        </authorList>
    </citation>
    <scope>NUCLEOTIDE SEQUENCE [LARGE SCALE GENOMIC DNA]</scope>
    <source>
        <strain evidence="7 8">KX18D6</strain>
    </source>
</reference>
<dbReference type="PROSITE" id="PS50005">
    <property type="entry name" value="TPR"/>
    <property type="match status" value="3"/>
</dbReference>
<feature type="repeat" description="TPR" evidence="3">
    <location>
        <begin position="68"/>
        <end position="101"/>
    </location>
</feature>
<gene>
    <name evidence="7" type="primary">pilW</name>
    <name evidence="7" type="ORF">FBQ74_05480</name>
</gene>
<dbReference type="CDD" id="cd00118">
    <property type="entry name" value="LysM"/>
    <property type="match status" value="1"/>
</dbReference>
<evidence type="ECO:0000256" key="2">
    <source>
        <dbReference type="ARBA" id="ARBA00022803"/>
    </source>
</evidence>
<dbReference type="KEGG" id="salk:FBQ74_05480"/>
<dbReference type="Gene3D" id="1.25.40.10">
    <property type="entry name" value="Tetratricopeptide repeat domain"/>
    <property type="match status" value="1"/>
</dbReference>
<dbReference type="AlphaFoldDB" id="A0A5B7YBV2"/>
<dbReference type="PANTHER" id="PTHR44227:SF3">
    <property type="entry name" value="PROTEIN O-MANNOSYL-TRANSFERASE TMTC4"/>
    <property type="match status" value="1"/>
</dbReference>
<sequence>MRKSLIACLFILTGCVSQSQPGMLSDNFDTQEAAKTRMSLGLTYLKNGEYSQAKKNLDKALEFGPRMAQVHYAMAYYYQTVEDKPRAVEFFENAMSLAPRDADIANSYGAYLCEQGEYEEANTYFTRAVKNQRYANAVLTYENMGICASQRGFHDDAINYFNDALNHQPSRTKTLYLLTQEYVATQRWAEAAETLKRYEKVSRISPDSLWLAVEIARGQKDLESQRAYGEMLLSMFPDSEQASQYEAIRTDRPVLKRTRKAKVVATPSPSAPSEQSEKLPQDEEQVVEQQVNSTEPAKVSETSEASETRLADTNNQPEKEATISETPESEVISNSASEEVSEAQTDTASSSQQKRYHVVQASENLYRLSVKYNIKMSTLLKWNQLTDSDLLEAGTRLWLVPPEQQTN</sequence>
<evidence type="ECO:0000256" key="3">
    <source>
        <dbReference type="PROSITE-ProRule" id="PRU00339"/>
    </source>
</evidence>
<dbReference type="RefSeq" id="WP_139755723.1">
    <property type="nucleotide sequence ID" value="NZ_CP039852.1"/>
</dbReference>
<feature type="compositionally biased region" description="Polar residues" evidence="4">
    <location>
        <begin position="323"/>
        <end position="353"/>
    </location>
</feature>
<dbReference type="Proteomes" id="UP000304912">
    <property type="component" value="Chromosome"/>
</dbReference>